<organism evidence="10 11">
    <name type="scientific">Gemella haemolysans</name>
    <dbReference type="NCBI Taxonomy" id="1379"/>
    <lineage>
        <taxon>Bacteria</taxon>
        <taxon>Bacillati</taxon>
        <taxon>Bacillota</taxon>
        <taxon>Bacilli</taxon>
        <taxon>Bacillales</taxon>
        <taxon>Gemellaceae</taxon>
        <taxon>Gemella</taxon>
    </lineage>
</organism>
<dbReference type="EMBL" id="LSDC01000088">
    <property type="protein sequence ID" value="KXB58776.1"/>
    <property type="molecule type" value="Genomic_DNA"/>
</dbReference>
<feature type="transmembrane region" description="Helical" evidence="7">
    <location>
        <begin position="45"/>
        <end position="65"/>
    </location>
</feature>
<evidence type="ECO:0000256" key="2">
    <source>
        <dbReference type="ARBA" id="ARBA00022692"/>
    </source>
</evidence>
<evidence type="ECO:0000259" key="8">
    <source>
        <dbReference type="PROSITE" id="PS50893"/>
    </source>
</evidence>
<dbReference type="SUPFAM" id="SSF90123">
    <property type="entry name" value="ABC transporter transmembrane region"/>
    <property type="match status" value="1"/>
</dbReference>
<evidence type="ECO:0000313" key="10">
    <source>
        <dbReference type="EMBL" id="KXB58776.1"/>
    </source>
</evidence>
<dbReference type="Proteomes" id="UP000070355">
    <property type="component" value="Unassembled WGS sequence"/>
</dbReference>
<keyword evidence="6 7" id="KW-0472">Membrane</keyword>
<evidence type="ECO:0000256" key="5">
    <source>
        <dbReference type="ARBA" id="ARBA00022989"/>
    </source>
</evidence>
<comment type="subcellular location">
    <subcellularLocation>
        <location evidence="1">Cell membrane</location>
        <topology evidence="1">Multi-pass membrane protein</topology>
    </subcellularLocation>
</comment>
<dbReference type="InterPro" id="IPR036640">
    <property type="entry name" value="ABC1_TM_sf"/>
</dbReference>
<dbReference type="GO" id="GO:0005524">
    <property type="term" value="F:ATP binding"/>
    <property type="evidence" value="ECO:0007669"/>
    <property type="project" value="UniProtKB-KW"/>
</dbReference>
<dbReference type="SMART" id="SM00382">
    <property type="entry name" value="AAA"/>
    <property type="match status" value="1"/>
</dbReference>
<evidence type="ECO:0000313" key="11">
    <source>
        <dbReference type="Proteomes" id="UP000070355"/>
    </source>
</evidence>
<dbReference type="SUPFAM" id="SSF52540">
    <property type="entry name" value="P-loop containing nucleoside triphosphate hydrolases"/>
    <property type="match status" value="1"/>
</dbReference>
<evidence type="ECO:0000256" key="4">
    <source>
        <dbReference type="ARBA" id="ARBA00022840"/>
    </source>
</evidence>
<dbReference type="InterPro" id="IPR039421">
    <property type="entry name" value="Type_1_exporter"/>
</dbReference>
<dbReference type="InterPro" id="IPR003593">
    <property type="entry name" value="AAA+_ATPase"/>
</dbReference>
<accession>A0A133ZTN6</accession>
<evidence type="ECO:0000256" key="6">
    <source>
        <dbReference type="ARBA" id="ARBA00023136"/>
    </source>
</evidence>
<dbReference type="Pfam" id="PF00664">
    <property type="entry name" value="ABC_membrane"/>
    <property type="match status" value="1"/>
</dbReference>
<dbReference type="Gene3D" id="1.20.1560.10">
    <property type="entry name" value="ABC transporter type 1, transmembrane domain"/>
    <property type="match status" value="1"/>
</dbReference>
<evidence type="ECO:0000256" key="3">
    <source>
        <dbReference type="ARBA" id="ARBA00022741"/>
    </source>
</evidence>
<feature type="transmembrane region" description="Helical" evidence="7">
    <location>
        <begin position="223"/>
        <end position="246"/>
    </location>
</feature>
<dbReference type="AlphaFoldDB" id="A0A133ZTN6"/>
<dbReference type="PATRIC" id="fig|1379.3.peg.1333"/>
<keyword evidence="2 7" id="KW-0812">Transmembrane</keyword>
<dbReference type="InterPro" id="IPR027417">
    <property type="entry name" value="P-loop_NTPase"/>
</dbReference>
<evidence type="ECO:0000256" key="7">
    <source>
        <dbReference type="SAM" id="Phobius"/>
    </source>
</evidence>
<dbReference type="PROSITE" id="PS50893">
    <property type="entry name" value="ABC_TRANSPORTER_2"/>
    <property type="match status" value="1"/>
</dbReference>
<dbReference type="InterPro" id="IPR003439">
    <property type="entry name" value="ABC_transporter-like_ATP-bd"/>
</dbReference>
<evidence type="ECO:0000259" key="9">
    <source>
        <dbReference type="PROSITE" id="PS50929"/>
    </source>
</evidence>
<gene>
    <name evidence="10" type="ORF">HMPREF3186_01351</name>
</gene>
<dbReference type="PANTHER" id="PTHR43394:SF1">
    <property type="entry name" value="ATP-BINDING CASSETTE SUB-FAMILY B MEMBER 10, MITOCHONDRIAL"/>
    <property type="match status" value="1"/>
</dbReference>
<dbReference type="Gene3D" id="3.40.50.300">
    <property type="entry name" value="P-loop containing nucleotide triphosphate hydrolases"/>
    <property type="match status" value="1"/>
</dbReference>
<feature type="domain" description="ABC transporter" evidence="8">
    <location>
        <begin position="310"/>
        <end position="527"/>
    </location>
</feature>
<keyword evidence="3" id="KW-0547">Nucleotide-binding</keyword>
<proteinExistence type="predicted"/>
<feature type="transmembrane region" description="Helical" evidence="7">
    <location>
        <begin position="144"/>
        <end position="162"/>
    </location>
</feature>
<dbReference type="CDD" id="cd03228">
    <property type="entry name" value="ABCC_MRP_Like"/>
    <property type="match status" value="1"/>
</dbReference>
<dbReference type="PROSITE" id="PS50929">
    <property type="entry name" value="ABC_TM1F"/>
    <property type="match status" value="1"/>
</dbReference>
<dbReference type="STRING" id="1379.HMPREF3186_01351"/>
<keyword evidence="4 10" id="KW-0067">ATP-binding</keyword>
<dbReference type="InterPro" id="IPR017871">
    <property type="entry name" value="ABC_transporter-like_CS"/>
</dbReference>
<protein>
    <submittedName>
        <fullName evidence="10">ABC transporter, ATP-binding protein</fullName>
    </submittedName>
</protein>
<name>A0A133ZTN6_9BACL</name>
<dbReference type="GO" id="GO:0016887">
    <property type="term" value="F:ATP hydrolysis activity"/>
    <property type="evidence" value="ECO:0007669"/>
    <property type="project" value="InterPro"/>
</dbReference>
<reference evidence="11" key="1">
    <citation type="submission" date="2016-01" db="EMBL/GenBank/DDBJ databases">
        <authorList>
            <person name="Mitreva M."/>
            <person name="Pepin K.H."/>
            <person name="Mihindukulasuriya K.A."/>
            <person name="Fulton R."/>
            <person name="Fronick C."/>
            <person name="O'Laughlin M."/>
            <person name="Miner T."/>
            <person name="Herter B."/>
            <person name="Rosa B.A."/>
            <person name="Cordes M."/>
            <person name="Tomlinson C."/>
            <person name="Wollam A."/>
            <person name="Palsikar V.B."/>
            <person name="Mardis E.R."/>
            <person name="Wilson R.K."/>
        </authorList>
    </citation>
    <scope>NUCLEOTIDE SEQUENCE [LARGE SCALE GENOMIC DNA]</scope>
    <source>
        <strain evidence="11">DNF01167</strain>
    </source>
</reference>
<evidence type="ECO:0000256" key="1">
    <source>
        <dbReference type="ARBA" id="ARBA00004651"/>
    </source>
</evidence>
<comment type="caution">
    <text evidence="10">The sequence shown here is derived from an EMBL/GenBank/DDBJ whole genome shotgun (WGS) entry which is preliminary data.</text>
</comment>
<dbReference type="GO" id="GO:0015421">
    <property type="term" value="F:ABC-type oligopeptide transporter activity"/>
    <property type="evidence" value="ECO:0007669"/>
    <property type="project" value="TreeGrafter"/>
</dbReference>
<feature type="domain" description="ABC transmembrane type-1" evidence="9">
    <location>
        <begin position="10"/>
        <end position="287"/>
    </location>
</feature>
<dbReference type="GO" id="GO:0005886">
    <property type="term" value="C:plasma membrane"/>
    <property type="evidence" value="ECO:0007669"/>
    <property type="project" value="UniProtKB-SubCell"/>
</dbReference>
<dbReference type="PROSITE" id="PS00211">
    <property type="entry name" value="ABC_TRANSPORTER_1"/>
    <property type="match status" value="1"/>
</dbReference>
<dbReference type="InterPro" id="IPR011527">
    <property type="entry name" value="ABC1_TM_dom"/>
</dbReference>
<dbReference type="Pfam" id="PF00005">
    <property type="entry name" value="ABC_tran"/>
    <property type="match status" value="1"/>
</dbReference>
<feature type="transmembrane region" description="Helical" evidence="7">
    <location>
        <begin position="261"/>
        <end position="283"/>
    </location>
</feature>
<keyword evidence="5 7" id="KW-1133">Transmembrane helix</keyword>
<feature type="transmembrane region" description="Helical" evidence="7">
    <location>
        <begin position="116"/>
        <end position="138"/>
    </location>
</feature>
<sequence>MGNMRKFLFAVVLFLITAVSGINIYFSYQIKYVVDALTSKNEQLFYDQIIYLSVIIILMLICEYLRQILDTIYLNKIGFNIHRTLVGSLLRNKLDTKSKNLLSTVNNDIEMVKDQYYNTIFSLYQGMVYFIFATIALFKLDVTTAFWVIGLSLFPIVIPNLFKSYLKNVQNSISIQKASYNDKLEDFLEGLLVIKNSDSANIFYEKLLNEYKKINKLVNRKNILVSLVNVLTGLVFYATIIAILYIGGRQALLGNTSVGDIVSIFTISAELVMPVNLITASIANITSVKDIKRELDSKEKFEYIDSHKIIDFKNIEVRNESYKFNNREIFSNFSARFEKGKKYLIQGDSGSGKSTLALLLTKNLEGCNIFLNGKNINSYEYNTIQQLITYVPQDSFIFVGTIIDNLTLYKNIEADKIMTLIKETRLDDKIKDASDLINTTYDKRKSNLSGGQKQRLALIRAILQEKQVIVLDETLSGLDKDTYILIEKLLLSMKDKTLIHISHRSYPETLKMYDEVYVMRNDSKIAIS</sequence>
<dbReference type="PANTHER" id="PTHR43394">
    <property type="entry name" value="ATP-DEPENDENT PERMEASE MDL1, MITOCHONDRIAL"/>
    <property type="match status" value="1"/>
</dbReference>